<keyword evidence="6" id="KW-0067">ATP-binding</keyword>
<dbReference type="InterPro" id="IPR036412">
    <property type="entry name" value="HAD-like_sf"/>
</dbReference>
<dbReference type="InterPro" id="IPR023214">
    <property type="entry name" value="HAD_sf"/>
</dbReference>
<feature type="domain" description="Cation-transporting P-type ATPase N-terminal" evidence="12">
    <location>
        <begin position="31"/>
        <end position="95"/>
    </location>
</feature>
<dbReference type="Gene3D" id="3.40.1110.10">
    <property type="entry name" value="Calcium-transporting ATPase, cytoplasmic domain N"/>
    <property type="match status" value="1"/>
</dbReference>
<dbReference type="InterPro" id="IPR023298">
    <property type="entry name" value="ATPase_P-typ_TM_dom_sf"/>
</dbReference>
<dbReference type="Gene3D" id="3.40.50.1000">
    <property type="entry name" value="HAD superfamily/HAD-like"/>
    <property type="match status" value="1"/>
</dbReference>
<evidence type="ECO:0000256" key="10">
    <source>
        <dbReference type="ARBA" id="ARBA00049360"/>
    </source>
</evidence>
<evidence type="ECO:0000256" key="6">
    <source>
        <dbReference type="ARBA" id="ARBA00022840"/>
    </source>
</evidence>
<keyword evidence="14" id="KW-1185">Reference proteome</keyword>
<comment type="similarity">
    <text evidence="2">Belongs to the cation transport ATPase (P-type) (TC 3.A.3) family. Type IIA subfamily.</text>
</comment>
<dbReference type="NCBIfam" id="TIGR01494">
    <property type="entry name" value="ATPase_P-type"/>
    <property type="match status" value="2"/>
</dbReference>
<dbReference type="InterPro" id="IPR004014">
    <property type="entry name" value="ATPase_P-typ_cation-transptr_N"/>
</dbReference>
<dbReference type="InterPro" id="IPR018303">
    <property type="entry name" value="ATPase_P-typ_P_site"/>
</dbReference>
<dbReference type="Pfam" id="PF00689">
    <property type="entry name" value="Cation_ATPase_C"/>
    <property type="match status" value="1"/>
</dbReference>
<sequence>MPRTAGGPPTAAADGHHVGAVTDLDAPLERLWHELRSGPEGLDERDAARRLWVQGPNTLPTRRAASWPRALGRQVVHPLALLLWAAAGLALLAGTPVLAAAIVVVVVLNAVLAFWQEQHAEHAVAALEAYLPARTRVLRGGAAREIPAAEVVAGDVVLLTEGAAVPADGRLVAGAVEVDMSALTGESVPVARRAGVHPPGPVLEAPDLVFRGTTCTVGTARAVVTGIGAHTEIGRIAALTGHVGHRESPLEQQVRRVAWLIAAVAVGTGAAFLPIGLLAGLSFTAALVFAIGLLVANVPEGLLPTITLALAAGVRSLARHGAVVRRLSAVETLGSTTVICTDKTGTLTENRMHPQALWTAGGGRGDPDRDAAAAPVLARVAQRCSDADLPDPARGTGSGDPTELALLAVAAAAGLDTRAATRARDRRADHAFDPVHQRMTTVDDTPEGLAVHTKGAVEAVLTRCTAIRRGRDVAALDAVAREEVLRATDGLAAEGLRVLALAGRSATPADLAGPREEVESGLVLEGLVGLMDRPRASVPPAVARCHAAGIRVHVVTGDHPVTAAAVARSVGIGAHGLRVVGGDELARLREAELDALLATGDEIVFARVAPEQKLRVVEALEHLGEVVAVTGDGVNDAPALRRADIGVAMGASGTDVAREAATMVLTDDDFASIERAVAAGRRVYDDVRKFVVYIFAHAVPEVVPFLLFALSGGAIPLGLTVLQILAIDLGTETLPALALGREPAEPGVMERPPRPRSEGVIRPRMLWRAWGLLGITSAVLTTGAFLLVLLRGGWTPGAPTGPGTVLHPVYLEATTATFVGIVACQIGTAFAARTEHASLRSVGLGSNPLLWWGIAFEVLVTAAFVYLPVARDVVGTAPLDAPTVALLLVCAPIVWGVDEIDRWRRRRRTTTTPSPHERRTP</sequence>
<dbReference type="InterPro" id="IPR023299">
    <property type="entry name" value="ATPase_P-typ_cyto_dom_N"/>
</dbReference>
<evidence type="ECO:0000256" key="5">
    <source>
        <dbReference type="ARBA" id="ARBA00022741"/>
    </source>
</evidence>
<comment type="catalytic activity">
    <reaction evidence="10">
        <text>ATP + H2O = ADP + phosphate + H(+)</text>
        <dbReference type="Rhea" id="RHEA:13065"/>
        <dbReference type="ChEBI" id="CHEBI:15377"/>
        <dbReference type="ChEBI" id="CHEBI:15378"/>
        <dbReference type="ChEBI" id="CHEBI:30616"/>
        <dbReference type="ChEBI" id="CHEBI:43474"/>
        <dbReference type="ChEBI" id="CHEBI:456216"/>
    </reaction>
</comment>
<dbReference type="Proteomes" id="UP001300763">
    <property type="component" value="Unassembled WGS sequence"/>
</dbReference>
<dbReference type="SFLD" id="SFLDS00003">
    <property type="entry name" value="Haloacid_Dehalogenase"/>
    <property type="match status" value="1"/>
</dbReference>
<dbReference type="SUPFAM" id="SSF56784">
    <property type="entry name" value="HAD-like"/>
    <property type="match status" value="1"/>
</dbReference>
<feature type="transmembrane region" description="Helical" evidence="11">
    <location>
        <begin position="257"/>
        <end position="289"/>
    </location>
</feature>
<evidence type="ECO:0000256" key="1">
    <source>
        <dbReference type="ARBA" id="ARBA00004651"/>
    </source>
</evidence>
<keyword evidence="3" id="KW-1003">Cell membrane</keyword>
<dbReference type="Gene3D" id="2.70.150.10">
    <property type="entry name" value="Calcium-transporting ATPase, cytoplasmic transduction domain A"/>
    <property type="match status" value="1"/>
</dbReference>
<dbReference type="Gene3D" id="1.20.1110.10">
    <property type="entry name" value="Calcium-transporting ATPase, transmembrane domain"/>
    <property type="match status" value="1"/>
</dbReference>
<evidence type="ECO:0000313" key="13">
    <source>
        <dbReference type="EMBL" id="MDD7967928.1"/>
    </source>
</evidence>
<keyword evidence="5" id="KW-0547">Nucleotide-binding</keyword>
<dbReference type="SUPFAM" id="SSF81653">
    <property type="entry name" value="Calcium ATPase, transduction domain A"/>
    <property type="match status" value="1"/>
</dbReference>
<evidence type="ECO:0000256" key="4">
    <source>
        <dbReference type="ARBA" id="ARBA00022692"/>
    </source>
</evidence>
<gene>
    <name evidence="13" type="ORF">PGB27_21510</name>
</gene>
<evidence type="ECO:0000259" key="12">
    <source>
        <dbReference type="SMART" id="SM00831"/>
    </source>
</evidence>
<dbReference type="EMBL" id="JAQZAO010000010">
    <property type="protein sequence ID" value="MDD7967928.1"/>
    <property type="molecule type" value="Genomic_DNA"/>
</dbReference>
<dbReference type="PRINTS" id="PR00119">
    <property type="entry name" value="CATATPASE"/>
</dbReference>
<dbReference type="SMART" id="SM00831">
    <property type="entry name" value="Cation_ATPase_N"/>
    <property type="match status" value="1"/>
</dbReference>
<evidence type="ECO:0000256" key="3">
    <source>
        <dbReference type="ARBA" id="ARBA00022475"/>
    </source>
</evidence>
<dbReference type="InterPro" id="IPR044492">
    <property type="entry name" value="P_typ_ATPase_HD_dom"/>
</dbReference>
<dbReference type="SUPFAM" id="SSF81660">
    <property type="entry name" value="Metal cation-transporting ATPase, ATP-binding domain N"/>
    <property type="match status" value="1"/>
</dbReference>
<dbReference type="PANTHER" id="PTHR43294:SF21">
    <property type="entry name" value="CATION TRANSPORTING ATPASE"/>
    <property type="match status" value="1"/>
</dbReference>
<dbReference type="SFLD" id="SFLDG00002">
    <property type="entry name" value="C1.7:_P-type_atpase_like"/>
    <property type="match status" value="1"/>
</dbReference>
<dbReference type="Pfam" id="PF00690">
    <property type="entry name" value="Cation_ATPase_N"/>
    <property type="match status" value="1"/>
</dbReference>
<evidence type="ECO:0000256" key="7">
    <source>
        <dbReference type="ARBA" id="ARBA00022967"/>
    </source>
</evidence>
<evidence type="ECO:0000256" key="2">
    <source>
        <dbReference type="ARBA" id="ARBA00005675"/>
    </source>
</evidence>
<dbReference type="RefSeq" id="WP_274202462.1">
    <property type="nucleotide sequence ID" value="NZ_JAQZAO010000010.1"/>
</dbReference>
<dbReference type="InterPro" id="IPR001757">
    <property type="entry name" value="P_typ_ATPase"/>
</dbReference>
<feature type="transmembrane region" description="Helical" evidence="11">
    <location>
        <begin position="849"/>
        <end position="869"/>
    </location>
</feature>
<keyword evidence="7" id="KW-1278">Translocase</keyword>
<dbReference type="PRINTS" id="PR00120">
    <property type="entry name" value="HATPASE"/>
</dbReference>
<dbReference type="SFLD" id="SFLDF00027">
    <property type="entry name" value="p-type_atpase"/>
    <property type="match status" value="1"/>
</dbReference>
<name>A0ABT5SYI5_9PSEU</name>
<organism evidence="13 14">
    <name type="scientific">Actinomycetospora lemnae</name>
    <dbReference type="NCBI Taxonomy" id="3019891"/>
    <lineage>
        <taxon>Bacteria</taxon>
        <taxon>Bacillati</taxon>
        <taxon>Actinomycetota</taxon>
        <taxon>Actinomycetes</taxon>
        <taxon>Pseudonocardiales</taxon>
        <taxon>Pseudonocardiaceae</taxon>
        <taxon>Actinomycetospora</taxon>
    </lineage>
</organism>
<dbReference type="InterPro" id="IPR008250">
    <property type="entry name" value="ATPase_P-typ_transduc_dom_A_sf"/>
</dbReference>
<feature type="transmembrane region" description="Helical" evidence="11">
    <location>
        <begin position="809"/>
        <end position="828"/>
    </location>
</feature>
<keyword evidence="4 11" id="KW-0812">Transmembrane</keyword>
<reference evidence="13 14" key="1">
    <citation type="submission" date="2023-02" db="EMBL/GenBank/DDBJ databases">
        <title>Genome sequencing required for Actinomycetospora new species description.</title>
        <authorList>
            <person name="Saimee Y."/>
            <person name="Duangmal K."/>
        </authorList>
    </citation>
    <scope>NUCLEOTIDE SEQUENCE [LARGE SCALE GENOMIC DNA]</scope>
    <source>
        <strain evidence="13 14">DW7H6</strain>
    </source>
</reference>
<evidence type="ECO:0000256" key="8">
    <source>
        <dbReference type="ARBA" id="ARBA00022989"/>
    </source>
</evidence>
<dbReference type="PROSITE" id="PS00154">
    <property type="entry name" value="ATPASE_E1_E2"/>
    <property type="match status" value="1"/>
</dbReference>
<proteinExistence type="inferred from homology"/>
<dbReference type="Pfam" id="PF13246">
    <property type="entry name" value="Cation_ATPase"/>
    <property type="match status" value="1"/>
</dbReference>
<comment type="subcellular location">
    <subcellularLocation>
        <location evidence="1">Cell membrane</location>
        <topology evidence="1">Multi-pass membrane protein</topology>
    </subcellularLocation>
</comment>
<dbReference type="PANTHER" id="PTHR43294">
    <property type="entry name" value="SODIUM/POTASSIUM-TRANSPORTING ATPASE SUBUNIT ALPHA"/>
    <property type="match status" value="1"/>
</dbReference>
<dbReference type="Pfam" id="PF00122">
    <property type="entry name" value="E1-E2_ATPase"/>
    <property type="match status" value="1"/>
</dbReference>
<feature type="transmembrane region" description="Helical" evidence="11">
    <location>
        <begin position="765"/>
        <end position="789"/>
    </location>
</feature>
<dbReference type="InterPro" id="IPR059000">
    <property type="entry name" value="ATPase_P-type_domA"/>
</dbReference>
<evidence type="ECO:0000256" key="9">
    <source>
        <dbReference type="ARBA" id="ARBA00023136"/>
    </source>
</evidence>
<keyword evidence="9 11" id="KW-0472">Membrane</keyword>
<dbReference type="InterPro" id="IPR006068">
    <property type="entry name" value="ATPase_P-typ_cation-transptr_C"/>
</dbReference>
<dbReference type="SUPFAM" id="SSF81665">
    <property type="entry name" value="Calcium ATPase, transmembrane domain M"/>
    <property type="match status" value="1"/>
</dbReference>
<evidence type="ECO:0000256" key="11">
    <source>
        <dbReference type="SAM" id="Phobius"/>
    </source>
</evidence>
<feature type="transmembrane region" description="Helical" evidence="11">
    <location>
        <begin position="881"/>
        <end position="898"/>
    </location>
</feature>
<dbReference type="InterPro" id="IPR050510">
    <property type="entry name" value="Cation_transp_ATPase_P-type"/>
</dbReference>
<protein>
    <submittedName>
        <fullName evidence="13">Cation-transporting P-type ATPase</fullName>
    </submittedName>
</protein>
<evidence type="ECO:0000313" key="14">
    <source>
        <dbReference type="Proteomes" id="UP001300763"/>
    </source>
</evidence>
<keyword evidence="8 11" id="KW-1133">Transmembrane helix</keyword>
<comment type="caution">
    <text evidence="13">The sequence shown here is derived from an EMBL/GenBank/DDBJ whole genome shotgun (WGS) entry which is preliminary data.</text>
</comment>
<accession>A0ABT5SYI5</accession>